<keyword evidence="1" id="KW-1133">Transmembrane helix</keyword>
<dbReference type="EMBL" id="AMZN01000043">
    <property type="protein sequence ID" value="ELR71251.1"/>
    <property type="molecule type" value="Genomic_DNA"/>
</dbReference>
<evidence type="ECO:0000313" key="3">
    <source>
        <dbReference type="Proteomes" id="UP000011135"/>
    </source>
</evidence>
<keyword evidence="1" id="KW-0472">Membrane</keyword>
<sequence length="254" mass="30385">MKLLLLFPATYFVKTRLNTLKALIFHPYFEWVPVIMIMLLWKGFSITETATNFLLCYGAFISIYEIGYFANDLFPSRFEKNHRKRTSDIQFRSWYTVFFVLSRIGWFLFFTFYGGFNAIYEWWYFYALLVVVFSMHNLLPTPSYKWITFLSLSLMRFTAPVFIFLEDEFFIRLIVAAVLNYSLFRLVIYMESKNILTIPNRRSSSFAFYFYLTIVPVNFFVAIIANDMLPLSFCIYYLLFCAFNFLLSKARFSL</sequence>
<accession>L8JQN5</accession>
<feature type="transmembrane region" description="Helical" evidence="1">
    <location>
        <begin position="52"/>
        <end position="74"/>
    </location>
</feature>
<evidence type="ECO:0000256" key="1">
    <source>
        <dbReference type="SAM" id="Phobius"/>
    </source>
</evidence>
<dbReference type="RefSeq" id="WP_009580189.1">
    <property type="nucleotide sequence ID" value="NZ_AMZN01000043.1"/>
</dbReference>
<organism evidence="2 3">
    <name type="scientific">Fulvivirga imtechensis AK7</name>
    <dbReference type="NCBI Taxonomy" id="1237149"/>
    <lineage>
        <taxon>Bacteria</taxon>
        <taxon>Pseudomonadati</taxon>
        <taxon>Bacteroidota</taxon>
        <taxon>Cytophagia</taxon>
        <taxon>Cytophagales</taxon>
        <taxon>Fulvivirgaceae</taxon>
        <taxon>Fulvivirga</taxon>
    </lineage>
</organism>
<dbReference type="STRING" id="1237149.C900_02866"/>
<comment type="caution">
    <text evidence="2">The sequence shown here is derived from an EMBL/GenBank/DDBJ whole genome shotgun (WGS) entry which is preliminary data.</text>
</comment>
<dbReference type="AlphaFoldDB" id="L8JQN5"/>
<feature type="transmembrane region" description="Helical" evidence="1">
    <location>
        <begin position="146"/>
        <end position="163"/>
    </location>
</feature>
<feature type="transmembrane region" description="Helical" evidence="1">
    <location>
        <begin position="169"/>
        <end position="188"/>
    </location>
</feature>
<reference evidence="2 3" key="1">
    <citation type="submission" date="2012-12" db="EMBL/GenBank/DDBJ databases">
        <title>Genome assembly of Fulvivirga imtechensis AK7.</title>
        <authorList>
            <person name="Nupur N."/>
            <person name="Khatri I."/>
            <person name="Kumar R."/>
            <person name="Subramanian S."/>
            <person name="Pinnaka A."/>
        </authorList>
    </citation>
    <scope>NUCLEOTIDE SEQUENCE [LARGE SCALE GENOMIC DNA]</scope>
    <source>
        <strain evidence="2 3">AK7</strain>
    </source>
</reference>
<feature type="transmembrane region" description="Helical" evidence="1">
    <location>
        <begin position="122"/>
        <end position="139"/>
    </location>
</feature>
<proteinExistence type="predicted"/>
<evidence type="ECO:0000313" key="2">
    <source>
        <dbReference type="EMBL" id="ELR71251.1"/>
    </source>
</evidence>
<protein>
    <submittedName>
        <fullName evidence="2">Uncharacterized protein</fullName>
    </submittedName>
</protein>
<feature type="transmembrane region" description="Helical" evidence="1">
    <location>
        <begin position="20"/>
        <end position="40"/>
    </location>
</feature>
<feature type="transmembrane region" description="Helical" evidence="1">
    <location>
        <begin position="230"/>
        <end position="247"/>
    </location>
</feature>
<name>L8JQN5_9BACT</name>
<dbReference type="Proteomes" id="UP000011135">
    <property type="component" value="Unassembled WGS sequence"/>
</dbReference>
<dbReference type="eggNOG" id="ENOG50315QY">
    <property type="taxonomic scope" value="Bacteria"/>
</dbReference>
<feature type="transmembrane region" description="Helical" evidence="1">
    <location>
        <begin position="94"/>
        <end position="116"/>
    </location>
</feature>
<gene>
    <name evidence="2" type="ORF">C900_02866</name>
</gene>
<feature type="transmembrane region" description="Helical" evidence="1">
    <location>
        <begin position="208"/>
        <end position="224"/>
    </location>
</feature>
<dbReference type="OrthoDB" id="6194141at2"/>
<keyword evidence="1" id="KW-0812">Transmembrane</keyword>
<keyword evidence="3" id="KW-1185">Reference proteome</keyword>